<sequence>MSITANQTTKPTPDDLTAPSRVDGAAKPWLGTITRKPQEYAVQVVIPHLDTPEPVELAVELWRAQTLRPYITIIDTGSTGEHRERIAALQADDVEIHYLRCHGYQHASQPVSIAQDVALALCQQTLQFNTHSDVFPRRRDLLEWYAGQCSASTPAVGYEISPRDHVRDGWLRRNWQGMLGHTATMIHTPTIKRLGISWDYQRAMDQVELNPDNPGDFDTEVGFGLLLRQAGILPTIVGHDINRKRQVDEHIDHVRSHSSSKLLDPRYHTGNCSRWMALAMSEGRARLDEWSRSA</sequence>
<reference evidence="2" key="2">
    <citation type="submission" date="2015-03" db="EMBL/GenBank/DDBJ databases">
        <authorList>
            <person name="Chow C.-E.T."/>
            <person name="Winget D.M."/>
            <person name="White R.A.III."/>
            <person name="Hallam S.J."/>
            <person name="Suttle C.A."/>
        </authorList>
    </citation>
    <scope>NUCLEOTIDE SEQUENCE</scope>
    <source>
        <strain evidence="2">Oxic1_8</strain>
    </source>
</reference>
<evidence type="ECO:0000256" key="1">
    <source>
        <dbReference type="SAM" id="MobiDB-lite"/>
    </source>
</evidence>
<dbReference type="InterPro" id="IPR029044">
    <property type="entry name" value="Nucleotide-diphossugar_trans"/>
</dbReference>
<reference evidence="2" key="1">
    <citation type="journal article" date="2015" name="Front. Microbiol.">
        <title>Combining genomic sequencing methods to explore viral diversity and reveal potential virus-host interactions.</title>
        <authorList>
            <person name="Chow C.E."/>
            <person name="Winget D.M."/>
            <person name="White R.A.III."/>
            <person name="Hallam S.J."/>
            <person name="Suttle C.A."/>
        </authorList>
    </citation>
    <scope>NUCLEOTIDE SEQUENCE</scope>
    <source>
        <strain evidence="2">Oxic1_8</strain>
    </source>
</reference>
<feature type="region of interest" description="Disordered" evidence="1">
    <location>
        <begin position="1"/>
        <end position="22"/>
    </location>
</feature>
<name>A0A0F7L7A4_9VIRU</name>
<proteinExistence type="predicted"/>
<evidence type="ECO:0000313" key="2">
    <source>
        <dbReference type="EMBL" id="AKH48434.1"/>
    </source>
</evidence>
<feature type="compositionally biased region" description="Polar residues" evidence="1">
    <location>
        <begin position="1"/>
        <end position="11"/>
    </location>
</feature>
<protein>
    <submittedName>
        <fullName evidence="2">Uncharacterized protein</fullName>
    </submittedName>
</protein>
<dbReference type="SUPFAM" id="SSF53448">
    <property type="entry name" value="Nucleotide-diphospho-sugar transferases"/>
    <property type="match status" value="1"/>
</dbReference>
<organism evidence="2">
    <name type="scientific">uncultured marine virus</name>
    <dbReference type="NCBI Taxonomy" id="186617"/>
    <lineage>
        <taxon>Viruses</taxon>
        <taxon>environmental samples</taxon>
    </lineage>
</organism>
<accession>A0A0F7L7A4</accession>
<dbReference type="EMBL" id="KR029603">
    <property type="protein sequence ID" value="AKH48434.1"/>
    <property type="molecule type" value="Genomic_DNA"/>
</dbReference>